<proteinExistence type="inferred from homology"/>
<dbReference type="EMBL" id="QVTD01000003">
    <property type="protein sequence ID" value="RFU65952.1"/>
    <property type="molecule type" value="Genomic_DNA"/>
</dbReference>
<keyword evidence="9" id="KW-1185">Reference proteome</keyword>
<evidence type="ECO:0000259" key="7">
    <source>
        <dbReference type="Pfam" id="PF09335"/>
    </source>
</evidence>
<accession>A0A372LJ16</accession>
<dbReference type="InterPro" id="IPR015414">
    <property type="entry name" value="TMEM64"/>
</dbReference>
<dbReference type="RefSeq" id="WP_117322121.1">
    <property type="nucleotide sequence ID" value="NZ_QVTD01000003.1"/>
</dbReference>
<evidence type="ECO:0000256" key="3">
    <source>
        <dbReference type="ARBA" id="ARBA00022692"/>
    </source>
</evidence>
<comment type="subcellular location">
    <subcellularLocation>
        <location evidence="1 6">Cell membrane</location>
        <topology evidence="1 6">Multi-pass membrane protein</topology>
    </subcellularLocation>
</comment>
<evidence type="ECO:0000256" key="5">
    <source>
        <dbReference type="ARBA" id="ARBA00023136"/>
    </source>
</evidence>
<evidence type="ECO:0000256" key="4">
    <source>
        <dbReference type="ARBA" id="ARBA00022989"/>
    </source>
</evidence>
<keyword evidence="4 6" id="KW-1133">Transmembrane helix</keyword>
<organism evidence="8 9">
    <name type="scientific">Peribacillus glennii</name>
    <dbReference type="NCBI Taxonomy" id="2303991"/>
    <lineage>
        <taxon>Bacteria</taxon>
        <taxon>Bacillati</taxon>
        <taxon>Bacillota</taxon>
        <taxon>Bacilli</taxon>
        <taxon>Bacillales</taxon>
        <taxon>Bacillaceae</taxon>
        <taxon>Peribacillus</taxon>
    </lineage>
</organism>
<feature type="transmembrane region" description="Helical" evidence="6">
    <location>
        <begin position="58"/>
        <end position="76"/>
    </location>
</feature>
<feature type="transmembrane region" description="Helical" evidence="6">
    <location>
        <begin position="128"/>
        <end position="150"/>
    </location>
</feature>
<name>A0A372LJ16_9BACI</name>
<keyword evidence="2 6" id="KW-1003">Cell membrane</keyword>
<comment type="similarity">
    <text evidence="6">Belongs to the TVP38/TMEM64 family.</text>
</comment>
<dbReference type="Proteomes" id="UP000262939">
    <property type="component" value="Unassembled WGS sequence"/>
</dbReference>
<protein>
    <recommendedName>
        <fullName evidence="6">TVP38/TMEM64 family membrane protein</fullName>
    </recommendedName>
</protein>
<keyword evidence="3 6" id="KW-0812">Transmembrane</keyword>
<feature type="domain" description="VTT" evidence="7">
    <location>
        <begin position="35"/>
        <end position="148"/>
    </location>
</feature>
<evidence type="ECO:0000256" key="1">
    <source>
        <dbReference type="ARBA" id="ARBA00004651"/>
    </source>
</evidence>
<evidence type="ECO:0000313" key="8">
    <source>
        <dbReference type="EMBL" id="RFU65952.1"/>
    </source>
</evidence>
<feature type="transmembrane region" description="Helical" evidence="6">
    <location>
        <begin position="156"/>
        <end position="172"/>
    </location>
</feature>
<dbReference type="InterPro" id="IPR032816">
    <property type="entry name" value="VTT_dom"/>
</dbReference>
<evidence type="ECO:0000256" key="6">
    <source>
        <dbReference type="RuleBase" id="RU366058"/>
    </source>
</evidence>
<dbReference type="AlphaFoldDB" id="A0A372LJ16"/>
<dbReference type="OrthoDB" id="2451090at2"/>
<feature type="transmembrane region" description="Helical" evidence="6">
    <location>
        <begin position="6"/>
        <end position="26"/>
    </location>
</feature>
<gene>
    <name evidence="8" type="ORF">D0466_08820</name>
</gene>
<dbReference type="PANTHER" id="PTHR12677:SF59">
    <property type="entry name" value="GOLGI APPARATUS MEMBRANE PROTEIN TVP38-RELATED"/>
    <property type="match status" value="1"/>
</dbReference>
<dbReference type="GO" id="GO:0005886">
    <property type="term" value="C:plasma membrane"/>
    <property type="evidence" value="ECO:0007669"/>
    <property type="project" value="UniProtKB-SubCell"/>
</dbReference>
<dbReference type="Pfam" id="PF09335">
    <property type="entry name" value="VTT_dom"/>
    <property type="match status" value="1"/>
</dbReference>
<comment type="caution">
    <text evidence="8">The sequence shown here is derived from an EMBL/GenBank/DDBJ whole genome shotgun (WGS) entry which is preliminary data.</text>
</comment>
<reference evidence="8 9" key="1">
    <citation type="submission" date="2018-08" db="EMBL/GenBank/DDBJ databases">
        <title>Bacillus chawlae sp. nov., Bacillus glennii sp. nov., and Bacillus saganii sp. nov. Isolated from the Vehicle Assembly Building at Kennedy Space Center where the Viking Spacecraft were Assembled.</title>
        <authorList>
            <person name="Seuylemezian A."/>
            <person name="Vaishampayan P."/>
        </authorList>
    </citation>
    <scope>NUCLEOTIDE SEQUENCE [LARGE SCALE GENOMIC DNA]</scope>
    <source>
        <strain evidence="8 9">V44-8</strain>
    </source>
</reference>
<keyword evidence="5 6" id="KW-0472">Membrane</keyword>
<evidence type="ECO:0000256" key="2">
    <source>
        <dbReference type="ARBA" id="ARBA00022475"/>
    </source>
</evidence>
<feature type="transmembrane region" description="Helical" evidence="6">
    <location>
        <begin position="33"/>
        <end position="52"/>
    </location>
</feature>
<evidence type="ECO:0000313" key="9">
    <source>
        <dbReference type="Proteomes" id="UP000262939"/>
    </source>
</evidence>
<dbReference type="PANTHER" id="PTHR12677">
    <property type="entry name" value="GOLGI APPARATUS MEMBRANE PROTEIN TVP38-RELATED"/>
    <property type="match status" value="1"/>
</dbReference>
<sequence>MNEELSLIMATIGAGSVFAPFIFIIFHLLRQFFFIPVAVICISGGILFGPLAGTVYSIVGLSLSSFLFYGVINRFLKTRERLLKMKNKLFGKRNLNVPQITILRLIPFIHYHLLSLCLMENKQGFKGFAYYSFLSNIPLAFFYTVFGSYISEFSPSMALILLLSLTVLIYLLREKYTVITWKEFFQPGE</sequence>